<dbReference type="PANTHER" id="PTHR11017:SF570">
    <property type="entry name" value="DISEASE RESISTANCE PROTEIN (TIR-NBS CLASS)-RELATED"/>
    <property type="match status" value="1"/>
</dbReference>
<dbReference type="PROSITE" id="PS51450">
    <property type="entry name" value="LRR"/>
    <property type="match status" value="1"/>
</dbReference>
<dbReference type="Pfam" id="PF07725">
    <property type="entry name" value="LRR_3"/>
    <property type="match status" value="1"/>
</dbReference>
<dbReference type="InterPro" id="IPR001611">
    <property type="entry name" value="Leu-rich_rpt"/>
</dbReference>
<evidence type="ECO:0000313" key="7">
    <source>
        <dbReference type="Proteomes" id="UP001227230"/>
    </source>
</evidence>
<dbReference type="Proteomes" id="UP001227230">
    <property type="component" value="Chromosome 5"/>
</dbReference>
<dbReference type="Gene3D" id="3.40.50.10140">
    <property type="entry name" value="Toll/interleukin-1 receptor homology (TIR) domain"/>
    <property type="match status" value="1"/>
</dbReference>
<accession>A0ABY9BXX0</accession>
<evidence type="ECO:0000256" key="1">
    <source>
        <dbReference type="ARBA" id="ARBA00022614"/>
    </source>
</evidence>
<reference evidence="6 7" key="1">
    <citation type="journal article" date="2023" name="Hortic Res">
        <title>The complete reference genome for grapevine (Vitis vinifera L.) genetics and breeding.</title>
        <authorList>
            <person name="Shi X."/>
            <person name="Cao S."/>
            <person name="Wang X."/>
            <person name="Huang S."/>
            <person name="Wang Y."/>
            <person name="Liu Z."/>
            <person name="Liu W."/>
            <person name="Leng X."/>
            <person name="Peng Y."/>
            <person name="Wang N."/>
            <person name="Wang Y."/>
            <person name="Ma Z."/>
            <person name="Xu X."/>
            <person name="Zhang F."/>
            <person name="Xue H."/>
            <person name="Zhong H."/>
            <person name="Wang Y."/>
            <person name="Zhang K."/>
            <person name="Velt A."/>
            <person name="Avia K."/>
            <person name="Holtgrawe D."/>
            <person name="Grimplet J."/>
            <person name="Matus J.T."/>
            <person name="Ware D."/>
            <person name="Wu X."/>
            <person name="Wang H."/>
            <person name="Liu C."/>
            <person name="Fang Y."/>
            <person name="Rustenholz C."/>
            <person name="Cheng Z."/>
            <person name="Xiao H."/>
            <person name="Zhou Y."/>
        </authorList>
    </citation>
    <scope>NUCLEOTIDE SEQUENCE [LARGE SCALE GENOMIC DNA]</scope>
    <source>
        <strain evidence="7">cv. Pinot noir / PN40024</strain>
        <tissue evidence="6">Leaf</tissue>
    </source>
</reference>
<dbReference type="Pfam" id="PF20160">
    <property type="entry name" value="C-JID"/>
    <property type="match status" value="1"/>
</dbReference>
<protein>
    <recommendedName>
        <fullName evidence="5">TIR domain-containing protein</fullName>
    </recommendedName>
</protein>
<gene>
    <name evidence="6" type="ORF">VitviT2T_007106</name>
</gene>
<dbReference type="EMBL" id="CP126652">
    <property type="protein sequence ID" value="WJZ87750.1"/>
    <property type="molecule type" value="Genomic_DNA"/>
</dbReference>
<dbReference type="Gene3D" id="3.80.10.10">
    <property type="entry name" value="Ribonuclease Inhibitor"/>
    <property type="match status" value="3"/>
</dbReference>
<dbReference type="InterPro" id="IPR011713">
    <property type="entry name" value="Leu-rich_rpt_3"/>
</dbReference>
<proteinExistence type="predicted"/>
<dbReference type="InterPro" id="IPR035897">
    <property type="entry name" value="Toll_tir_struct_dom_sf"/>
</dbReference>
<name>A0ABY9BXX0_VITVI</name>
<dbReference type="InterPro" id="IPR000157">
    <property type="entry name" value="TIR_dom"/>
</dbReference>
<keyword evidence="2" id="KW-0677">Repeat</keyword>
<keyword evidence="1" id="KW-0433">Leucine-rich repeat</keyword>
<feature type="domain" description="TIR" evidence="5">
    <location>
        <begin position="14"/>
        <end position="180"/>
    </location>
</feature>
<dbReference type="Pfam" id="PF23286">
    <property type="entry name" value="LRR_13"/>
    <property type="match status" value="1"/>
</dbReference>
<keyword evidence="3" id="KW-0611">Plant defense</keyword>
<dbReference type="PANTHER" id="PTHR11017">
    <property type="entry name" value="LEUCINE-RICH REPEAT-CONTAINING PROTEIN"/>
    <property type="match status" value="1"/>
</dbReference>
<sequence length="979" mass="112454">MASTNSISIFIPQWKYDVFLSFRGEDTRFNFTDHLYANLFRRGITTFRDDESLKRGEEIAPELLKAIEESRFALIVFSENYAGSRWCLDELVSIMKCRKEMKQTVVPIFYHVDPSHVRNQTGKFGEAFSNYKEDSEEMKEKVQSWRSALTEATNISGEHVKDGYESEHIKKIVNNIFMRLNCRMFDVGANLVGMDSHVNEIIRQLCVDQLNDVRIIGICGIGGMEIGIKVLYDKCLISLSENKILMHDLVQEMGWNIIRSEFPDNPGKWSRLWDPSDVYRAFTMKKGMKNVEAIFLNLSRSKQLQFSTKVFAKMKRLRLLKIYGMDCCGFMKKEYKIILPEDFQFPSQELRYLHWKGYPLKSLPSNFHGENLVVLNMMDSKIKQLWQGNKCLGKLKFLNLLGSKQLTEISNFSNMPNLGELELGYCTSLNIVDPSIGVLKKLTLLSLSGCENLTSLPSSIQYLDSLETIYLNNCSNLEKFLEIEESSMEALTYLHFDRSAIKELPSAIKYLLEDLLLFVCSNPDAFPEIMEDMKEFLDSRTGIKELPSSMEHLLNINSLFLSDFKNLRSLLSSIRRFKSFRRLFLNGCSSLRNFPEIMEGMKYLEVLGLEGTAIKELPSSIQNLKSLQMLYLSNCKNLVTIPDSINDLRCLKRLILPGCSNLEKFPKNLEGLCTLVELDLSHCNLMEGSIPTDIWGLYSLCTLNLSGNHMVSIPSGITQLCRLRLLDISHCKMLQEIPELSSSLPQIDAHGCTKLEMLSSPSSLLCPFLKWFKRFNPTSNEYMNRNWKKGKVIIIPGNGGIPGWVLHQEIGSQVRIELPLNWYEDDHFLGLAFFFLYHKGNHFEVPYYFDLTLHGDSDEVVDHLSMDSLCKCHEINGDVSDELWVTLYPKNAIPNKYHRNQPWHFLAAFDFSTRINGEVTHPNIKRCGVQLMYTRDSLNSSVPMLLDHQRGHDDAGKNQADDREPCRKRLRASSTDLKL</sequence>
<evidence type="ECO:0000256" key="4">
    <source>
        <dbReference type="SAM" id="MobiDB-lite"/>
    </source>
</evidence>
<dbReference type="PROSITE" id="PS50104">
    <property type="entry name" value="TIR"/>
    <property type="match status" value="1"/>
</dbReference>
<feature type="region of interest" description="Disordered" evidence="4">
    <location>
        <begin position="947"/>
        <end position="979"/>
    </location>
</feature>
<dbReference type="SUPFAM" id="SSF52200">
    <property type="entry name" value="Toll/Interleukin receptor TIR domain"/>
    <property type="match status" value="1"/>
</dbReference>
<dbReference type="SUPFAM" id="SSF52058">
    <property type="entry name" value="L domain-like"/>
    <property type="match status" value="2"/>
</dbReference>
<dbReference type="InterPro" id="IPR058546">
    <property type="entry name" value="RPS4B/Roq1-like_LRR"/>
</dbReference>
<keyword evidence="7" id="KW-1185">Reference proteome</keyword>
<dbReference type="Pfam" id="PF23282">
    <property type="entry name" value="WHD_ROQ1"/>
    <property type="match status" value="1"/>
</dbReference>
<dbReference type="Pfam" id="PF01582">
    <property type="entry name" value="TIR"/>
    <property type="match status" value="1"/>
</dbReference>
<evidence type="ECO:0000259" key="5">
    <source>
        <dbReference type="PROSITE" id="PS50104"/>
    </source>
</evidence>
<dbReference type="InterPro" id="IPR045344">
    <property type="entry name" value="C-JID"/>
</dbReference>
<organism evidence="6 7">
    <name type="scientific">Vitis vinifera</name>
    <name type="common">Grape</name>
    <dbReference type="NCBI Taxonomy" id="29760"/>
    <lineage>
        <taxon>Eukaryota</taxon>
        <taxon>Viridiplantae</taxon>
        <taxon>Streptophyta</taxon>
        <taxon>Embryophyta</taxon>
        <taxon>Tracheophyta</taxon>
        <taxon>Spermatophyta</taxon>
        <taxon>Magnoliopsida</taxon>
        <taxon>eudicotyledons</taxon>
        <taxon>Gunneridae</taxon>
        <taxon>Pentapetalae</taxon>
        <taxon>rosids</taxon>
        <taxon>Vitales</taxon>
        <taxon>Vitaceae</taxon>
        <taxon>Viteae</taxon>
        <taxon>Vitis</taxon>
    </lineage>
</organism>
<dbReference type="InterPro" id="IPR032675">
    <property type="entry name" value="LRR_dom_sf"/>
</dbReference>
<evidence type="ECO:0000256" key="3">
    <source>
        <dbReference type="ARBA" id="ARBA00022821"/>
    </source>
</evidence>
<feature type="compositionally biased region" description="Basic and acidic residues" evidence="4">
    <location>
        <begin position="947"/>
        <end position="967"/>
    </location>
</feature>
<dbReference type="InterPro" id="IPR058192">
    <property type="entry name" value="WHD_ROQ1-like"/>
</dbReference>
<dbReference type="SMART" id="SM00255">
    <property type="entry name" value="TIR"/>
    <property type="match status" value="1"/>
</dbReference>
<evidence type="ECO:0000313" key="6">
    <source>
        <dbReference type="EMBL" id="WJZ87750.1"/>
    </source>
</evidence>
<dbReference type="InterPro" id="IPR044974">
    <property type="entry name" value="Disease_R_plants"/>
</dbReference>
<evidence type="ECO:0000256" key="2">
    <source>
        <dbReference type="ARBA" id="ARBA00022737"/>
    </source>
</evidence>